<dbReference type="AlphaFoldDB" id="A0A1I3E2J0"/>
<feature type="compositionally biased region" description="Low complexity" evidence="2">
    <location>
        <begin position="129"/>
        <end position="144"/>
    </location>
</feature>
<feature type="region of interest" description="Disordered" evidence="2">
    <location>
        <begin position="115"/>
        <end position="144"/>
    </location>
</feature>
<dbReference type="NCBIfam" id="TIGR02795">
    <property type="entry name" value="tol_pal_ybgF"/>
    <property type="match status" value="1"/>
</dbReference>
<keyword evidence="1" id="KW-0175">Coiled coil</keyword>
<dbReference type="InterPro" id="IPR014162">
    <property type="entry name" value="CpoB_C"/>
</dbReference>
<organism evidence="3 4">
    <name type="scientific">Albimonas pacifica</name>
    <dbReference type="NCBI Taxonomy" id="1114924"/>
    <lineage>
        <taxon>Bacteria</taxon>
        <taxon>Pseudomonadati</taxon>
        <taxon>Pseudomonadota</taxon>
        <taxon>Alphaproteobacteria</taxon>
        <taxon>Rhodobacterales</taxon>
        <taxon>Paracoccaceae</taxon>
        <taxon>Albimonas</taxon>
    </lineage>
</organism>
<feature type="region of interest" description="Disordered" evidence="2">
    <location>
        <begin position="1"/>
        <end position="24"/>
    </location>
</feature>
<dbReference type="Gene3D" id="1.25.40.10">
    <property type="entry name" value="Tetratricopeptide repeat domain"/>
    <property type="match status" value="1"/>
</dbReference>
<dbReference type="EMBL" id="FOQH01000003">
    <property type="protein sequence ID" value="SFH93194.1"/>
    <property type="molecule type" value="Genomic_DNA"/>
</dbReference>
<keyword evidence="4" id="KW-1185">Reference proteome</keyword>
<evidence type="ECO:0000313" key="3">
    <source>
        <dbReference type="EMBL" id="SFH93194.1"/>
    </source>
</evidence>
<dbReference type="STRING" id="1114924.SAMN05216258_103149"/>
<reference evidence="3 4" key="1">
    <citation type="submission" date="2016-10" db="EMBL/GenBank/DDBJ databases">
        <authorList>
            <person name="de Groot N.N."/>
        </authorList>
    </citation>
    <scope>NUCLEOTIDE SEQUENCE [LARGE SCALE GENOMIC DNA]</scope>
    <source>
        <strain evidence="3 4">CGMCC 1.11030</strain>
    </source>
</reference>
<feature type="coiled-coil region" evidence="1">
    <location>
        <begin position="72"/>
        <end position="99"/>
    </location>
</feature>
<dbReference type="Gene3D" id="1.20.5.110">
    <property type="match status" value="1"/>
</dbReference>
<dbReference type="Proteomes" id="UP000199377">
    <property type="component" value="Unassembled WGS sequence"/>
</dbReference>
<dbReference type="InterPro" id="IPR019734">
    <property type="entry name" value="TPR_rpt"/>
</dbReference>
<evidence type="ECO:0000256" key="2">
    <source>
        <dbReference type="SAM" id="MobiDB-lite"/>
    </source>
</evidence>
<proteinExistence type="predicted"/>
<gene>
    <name evidence="3" type="ORF">SAMN05216258_103149</name>
</gene>
<name>A0A1I3E2J0_9RHOB</name>
<accession>A0A1I3E2J0</accession>
<evidence type="ECO:0000313" key="4">
    <source>
        <dbReference type="Proteomes" id="UP000199377"/>
    </source>
</evidence>
<dbReference type="Pfam" id="PF13174">
    <property type="entry name" value="TPR_6"/>
    <property type="match status" value="2"/>
</dbReference>
<evidence type="ECO:0000256" key="1">
    <source>
        <dbReference type="SAM" id="Coils"/>
    </source>
</evidence>
<protein>
    <submittedName>
        <fullName evidence="3">Tol-pal system protein YbgF</fullName>
    </submittedName>
</protein>
<dbReference type="OrthoDB" id="9763909at2"/>
<dbReference type="SUPFAM" id="SSF48452">
    <property type="entry name" value="TPR-like"/>
    <property type="match status" value="1"/>
</dbReference>
<sequence length="270" mass="28295">MTGRLRDGARGARRPRRADPGQAERGLAAAARLDLSPLKGLTLGGLMLAGALCALAPSPALAQSGGAAAAQIQSLEEEVRRLNGRIQQLEHKIEQIARDGGQRINDLDWRMTTLEDGDPSLVGDPQPLGQAGPRPSSSGGGAVAVSEQVALDEAKQAIATGDWQGARARLLQFLSQYPDGPLTPEAEHHLGRAQLEMGQSREAAQTFLTNITAYPSARSAPDSLAYLGVALGRLNQVNEACLTLAEVGTRYPGAPAVAMAEAERGRLGCQ</sequence>
<dbReference type="InterPro" id="IPR011990">
    <property type="entry name" value="TPR-like_helical_dom_sf"/>
</dbReference>
<feature type="compositionally biased region" description="Basic and acidic residues" evidence="2">
    <location>
        <begin position="1"/>
        <end position="10"/>
    </location>
</feature>
<dbReference type="RefSeq" id="WP_092858950.1">
    <property type="nucleotide sequence ID" value="NZ_FOQH01000003.1"/>
</dbReference>